<dbReference type="KEGG" id="pti:PHATRDRAFT_43235"/>
<proteinExistence type="predicted"/>
<reference evidence="3" key="2">
    <citation type="submission" date="2008-08" db="EMBL/GenBank/DDBJ databases">
        <authorList>
            <consortium name="Diatom Consortium"/>
            <person name="Grigoriev I."/>
            <person name="Grimwood J."/>
            <person name="Kuo A."/>
            <person name="Otillar R.P."/>
            <person name="Salamov A."/>
            <person name="Detter J.C."/>
            <person name="Lindquist E."/>
            <person name="Shapiro H."/>
            <person name="Lucas S."/>
            <person name="Glavina del Rio T."/>
            <person name="Pitluck S."/>
            <person name="Rokhsar D."/>
            <person name="Bowler C."/>
        </authorList>
    </citation>
    <scope>GENOME REANNOTATION</scope>
    <source>
        <strain evidence="3">CCAP 1055/1</strain>
    </source>
</reference>
<sequence length="618" mass="69475">MRRILKLPTPKQAAIFFLLVAAFLDPAIYAAQGLTADSAILLTSSTSSLRFHSSLPPRQKRTDRPARVHRSYGDRFRDDDDVQGDRLVPNDEISRRLSTDRPTLSRTEVVGPPIVPSKPKIVVLGASGKVGRLVVQQLLESNVDMTVVAFVRDYDKACRVLYDDILVAKRSKTRPGGKGESRGPNLQIVEADLVPPEELPGYEDEEETSWRKRAKSAASFYRNSMENYDDRDQISEGVQVNEALQEAVKGCTAIISCVGSVRPTNLWTDILERPILRLLRKDVSRWCKDARHPYYVNFASTRKALNYAEREQLRREAALTVSDSDDTQASTKEKESVPRIRFIRISDLCLASQPWSFVPLVTNTMHSMVFRYQDMAERLLEASSLIETVVLRPGDLVDEDRDVQTTSLQVCPSGRLPSPSRVGRDDVAALAVSAALFDSKTSSKDDKSSEAGEHEIEEPFHYTLAVRWAGEDLSPFPAQGRLKDGMPDANLCLQDALRKLSKDRAKPSLQRTKRRAAYPETVLRFATTLQASRRSKPYGVCVAVPLYLILALFARSLFHSVASFFPGQRWIRPVFTPVWDFIAMSIAAVMARVGVLFQGRLPSWKWVSWRANPKYISF</sequence>
<feature type="region of interest" description="Disordered" evidence="1">
    <location>
        <begin position="52"/>
        <end position="87"/>
    </location>
</feature>
<dbReference type="SUPFAM" id="SSF51735">
    <property type="entry name" value="NAD(P)-binding Rossmann-fold domains"/>
    <property type="match status" value="1"/>
</dbReference>
<dbReference type="OMA" id="WTGQHLS"/>
<dbReference type="EMBL" id="CM000605">
    <property type="protein sequence ID" value="EEC51436.1"/>
    <property type="molecule type" value="Genomic_DNA"/>
</dbReference>
<feature type="compositionally biased region" description="Basic and acidic residues" evidence="1">
    <location>
        <begin position="60"/>
        <end position="78"/>
    </location>
</feature>
<reference evidence="2 3" key="1">
    <citation type="journal article" date="2008" name="Nature">
        <title>The Phaeodactylum genome reveals the evolutionary history of diatom genomes.</title>
        <authorList>
            <person name="Bowler C."/>
            <person name="Allen A.E."/>
            <person name="Badger J.H."/>
            <person name="Grimwood J."/>
            <person name="Jabbari K."/>
            <person name="Kuo A."/>
            <person name="Maheswari U."/>
            <person name="Martens C."/>
            <person name="Maumus F."/>
            <person name="Otillar R.P."/>
            <person name="Rayko E."/>
            <person name="Salamov A."/>
            <person name="Vandepoele K."/>
            <person name="Beszteri B."/>
            <person name="Gruber A."/>
            <person name="Heijde M."/>
            <person name="Katinka M."/>
            <person name="Mock T."/>
            <person name="Valentin K."/>
            <person name="Verret F."/>
            <person name="Berges J.A."/>
            <person name="Brownlee C."/>
            <person name="Cadoret J.P."/>
            <person name="Chiovitti A."/>
            <person name="Choi C.J."/>
            <person name="Coesel S."/>
            <person name="De Martino A."/>
            <person name="Detter J.C."/>
            <person name="Durkin C."/>
            <person name="Falciatore A."/>
            <person name="Fournet J."/>
            <person name="Haruta M."/>
            <person name="Huysman M.J."/>
            <person name="Jenkins B.D."/>
            <person name="Jiroutova K."/>
            <person name="Jorgensen R.E."/>
            <person name="Joubert Y."/>
            <person name="Kaplan A."/>
            <person name="Kroger N."/>
            <person name="Kroth P.G."/>
            <person name="La Roche J."/>
            <person name="Lindquist E."/>
            <person name="Lommer M."/>
            <person name="Martin-Jezequel V."/>
            <person name="Lopez P.J."/>
            <person name="Lucas S."/>
            <person name="Mangogna M."/>
            <person name="McGinnis K."/>
            <person name="Medlin L.K."/>
            <person name="Montsant A."/>
            <person name="Oudot-Le Secq M.P."/>
            <person name="Napoli C."/>
            <person name="Obornik M."/>
            <person name="Parker M.S."/>
            <person name="Petit J.L."/>
            <person name="Porcel B.M."/>
            <person name="Poulsen N."/>
            <person name="Robison M."/>
            <person name="Rychlewski L."/>
            <person name="Rynearson T.A."/>
            <person name="Schmutz J."/>
            <person name="Shapiro H."/>
            <person name="Siaut M."/>
            <person name="Stanley M."/>
            <person name="Sussman M.R."/>
            <person name="Taylor A.R."/>
            <person name="Vardi A."/>
            <person name="von Dassow P."/>
            <person name="Vyverman W."/>
            <person name="Willis A."/>
            <person name="Wyrwicz L.S."/>
            <person name="Rokhsar D.S."/>
            <person name="Weissenbach J."/>
            <person name="Armbrust E.V."/>
            <person name="Green B.R."/>
            <person name="Van de Peer Y."/>
            <person name="Grigoriev I.V."/>
        </authorList>
    </citation>
    <scope>NUCLEOTIDE SEQUENCE [LARGE SCALE GENOMIC DNA]</scope>
    <source>
        <strain evidence="2 3">CCAP 1055/1</strain>
    </source>
</reference>
<organism evidence="2 3">
    <name type="scientific">Phaeodactylum tricornutum (strain CCAP 1055/1)</name>
    <dbReference type="NCBI Taxonomy" id="556484"/>
    <lineage>
        <taxon>Eukaryota</taxon>
        <taxon>Sar</taxon>
        <taxon>Stramenopiles</taxon>
        <taxon>Ochrophyta</taxon>
        <taxon>Bacillariophyta</taxon>
        <taxon>Bacillariophyceae</taxon>
        <taxon>Bacillariophycidae</taxon>
        <taxon>Naviculales</taxon>
        <taxon>Phaeodactylaceae</taxon>
        <taxon>Phaeodactylum</taxon>
    </lineage>
</organism>
<name>B7FR30_PHATC</name>
<dbReference type="Gene3D" id="3.40.50.720">
    <property type="entry name" value="NAD(P)-binding Rossmann-like Domain"/>
    <property type="match status" value="1"/>
</dbReference>
<evidence type="ECO:0000313" key="3">
    <source>
        <dbReference type="Proteomes" id="UP000000759"/>
    </source>
</evidence>
<protein>
    <recommendedName>
        <fullName evidence="4">NAD(P)-binding domain-containing protein</fullName>
    </recommendedName>
</protein>
<dbReference type="InParanoid" id="B7FR30"/>
<dbReference type="PaxDb" id="2850-Phatr43235"/>
<dbReference type="OrthoDB" id="42690at2759"/>
<evidence type="ECO:0008006" key="4">
    <source>
        <dbReference type="Google" id="ProtNLM"/>
    </source>
</evidence>
<dbReference type="PANTHER" id="PTHR15020:SF11">
    <property type="entry name" value="OS06G0360300 PROTEIN"/>
    <property type="match status" value="1"/>
</dbReference>
<gene>
    <name evidence="2" type="ORF">PHATRDRAFT_43235</name>
</gene>
<dbReference type="AlphaFoldDB" id="B7FR30"/>
<dbReference type="eggNOG" id="ENOG502SI2Q">
    <property type="taxonomic scope" value="Eukaryota"/>
</dbReference>
<dbReference type="PANTHER" id="PTHR15020">
    <property type="entry name" value="FLAVIN REDUCTASE-RELATED"/>
    <property type="match status" value="1"/>
</dbReference>
<evidence type="ECO:0000313" key="2">
    <source>
        <dbReference type="EMBL" id="EEC51436.1"/>
    </source>
</evidence>
<dbReference type="InterPro" id="IPR036291">
    <property type="entry name" value="NAD(P)-bd_dom_sf"/>
</dbReference>
<keyword evidence="3" id="KW-1185">Reference proteome</keyword>
<evidence type="ECO:0000256" key="1">
    <source>
        <dbReference type="SAM" id="MobiDB-lite"/>
    </source>
</evidence>
<dbReference type="HOGENOM" id="CLU_442456_0_0_1"/>
<accession>B7FR30</accession>
<dbReference type="GeneID" id="7196956"/>
<dbReference type="Proteomes" id="UP000000759">
    <property type="component" value="Chromosome 1"/>
</dbReference>
<dbReference type="RefSeq" id="XP_002176973.1">
    <property type="nucleotide sequence ID" value="XM_002176937.1"/>
</dbReference>